<reference evidence="1 2" key="1">
    <citation type="submission" date="2018-05" db="EMBL/GenBank/DDBJ databases">
        <title>Genomic Encyclopedia of Type Strains, Phase I: the one thousand microbial genomes (KMG-I) project.</title>
        <authorList>
            <person name="Kyrpides N."/>
        </authorList>
    </citation>
    <scope>NUCLEOTIDE SEQUENCE [LARGE SCALE GENOMIC DNA]</scope>
    <source>
        <strain evidence="1 2">DSM 15611</strain>
    </source>
</reference>
<dbReference type="OrthoDB" id="997729at2"/>
<evidence type="ECO:0008006" key="3">
    <source>
        <dbReference type="Google" id="ProtNLM"/>
    </source>
</evidence>
<dbReference type="RefSeq" id="WP_025816478.1">
    <property type="nucleotide sequence ID" value="NZ_BAIZ01000025.1"/>
</dbReference>
<dbReference type="STRING" id="1122991.GCA_000613445_01324"/>
<dbReference type="AlphaFoldDB" id="A0A318HYP9"/>
<dbReference type="Proteomes" id="UP000248314">
    <property type="component" value="Unassembled WGS sequence"/>
</dbReference>
<evidence type="ECO:0000313" key="2">
    <source>
        <dbReference type="Proteomes" id="UP000248314"/>
    </source>
</evidence>
<comment type="caution">
    <text evidence="1">The sequence shown here is derived from an EMBL/GenBank/DDBJ whole genome shotgun (WGS) entry which is preliminary data.</text>
</comment>
<dbReference type="EMBL" id="QJJX01000005">
    <property type="protein sequence ID" value="PXX23618.1"/>
    <property type="molecule type" value="Genomic_DNA"/>
</dbReference>
<sequence length="139" mass="15875">MRGELLINGKDAYLEWGVSMGDKFLDALGEIAGLKDYVTNNSRLKDGVEYANMTPKTDERSVTLTFTIEGRNAAEFQNRKRKFYEEMYKGDVSMKVPRNGNETYRLKYKASTGAYAQTLDMTFCKIGVKFQEPNVRDRG</sequence>
<accession>A0A318HYP9</accession>
<protein>
    <recommendedName>
        <fullName evidence="3">Phage tail protein</fullName>
    </recommendedName>
</protein>
<organism evidence="1 2">
    <name type="scientific">Hoylesella shahii DSM 15611 = JCM 12083</name>
    <dbReference type="NCBI Taxonomy" id="1122991"/>
    <lineage>
        <taxon>Bacteria</taxon>
        <taxon>Pseudomonadati</taxon>
        <taxon>Bacteroidota</taxon>
        <taxon>Bacteroidia</taxon>
        <taxon>Bacteroidales</taxon>
        <taxon>Prevotellaceae</taxon>
        <taxon>Hoylesella</taxon>
    </lineage>
</organism>
<name>A0A318HYP9_9BACT</name>
<gene>
    <name evidence="1" type="ORF">EJ73_00607</name>
</gene>
<keyword evidence="2" id="KW-1185">Reference proteome</keyword>
<evidence type="ECO:0000313" key="1">
    <source>
        <dbReference type="EMBL" id="PXX23618.1"/>
    </source>
</evidence>
<proteinExistence type="predicted"/>